<dbReference type="Gene3D" id="3.90.1140.10">
    <property type="entry name" value="Cyclic phosphodiesterase"/>
    <property type="match status" value="1"/>
</dbReference>
<organism evidence="3 4">
    <name type="scientific">Karstenula rhodostoma CBS 690.94</name>
    <dbReference type="NCBI Taxonomy" id="1392251"/>
    <lineage>
        <taxon>Eukaryota</taxon>
        <taxon>Fungi</taxon>
        <taxon>Dikarya</taxon>
        <taxon>Ascomycota</taxon>
        <taxon>Pezizomycotina</taxon>
        <taxon>Dothideomycetes</taxon>
        <taxon>Pleosporomycetidae</taxon>
        <taxon>Pleosporales</taxon>
        <taxon>Massarineae</taxon>
        <taxon>Didymosphaeriaceae</taxon>
        <taxon>Karstenula</taxon>
    </lineage>
</organism>
<dbReference type="InterPro" id="IPR019510">
    <property type="entry name" value="AKAP7-like_phosphoesterase"/>
</dbReference>
<reference evidence="3" key="1">
    <citation type="journal article" date="2020" name="Stud. Mycol.">
        <title>101 Dothideomycetes genomes: a test case for predicting lifestyles and emergence of pathogens.</title>
        <authorList>
            <person name="Haridas S."/>
            <person name="Albert R."/>
            <person name="Binder M."/>
            <person name="Bloem J."/>
            <person name="Labutti K."/>
            <person name="Salamov A."/>
            <person name="Andreopoulos B."/>
            <person name="Baker S."/>
            <person name="Barry K."/>
            <person name="Bills G."/>
            <person name="Bluhm B."/>
            <person name="Cannon C."/>
            <person name="Castanera R."/>
            <person name="Culley D."/>
            <person name="Daum C."/>
            <person name="Ezra D."/>
            <person name="Gonzalez J."/>
            <person name="Henrissat B."/>
            <person name="Kuo A."/>
            <person name="Liang C."/>
            <person name="Lipzen A."/>
            <person name="Lutzoni F."/>
            <person name="Magnuson J."/>
            <person name="Mondo S."/>
            <person name="Nolan M."/>
            <person name="Ohm R."/>
            <person name="Pangilinan J."/>
            <person name="Park H.-J."/>
            <person name="Ramirez L."/>
            <person name="Alfaro M."/>
            <person name="Sun H."/>
            <person name="Tritt A."/>
            <person name="Yoshinaga Y."/>
            <person name="Zwiers L.-H."/>
            <person name="Turgeon B."/>
            <person name="Goodwin S."/>
            <person name="Spatafora J."/>
            <person name="Crous P."/>
            <person name="Grigoriev I."/>
        </authorList>
    </citation>
    <scope>NUCLEOTIDE SEQUENCE</scope>
    <source>
        <strain evidence="3">CBS 690.94</strain>
    </source>
</reference>
<keyword evidence="4" id="KW-1185">Reference proteome</keyword>
<dbReference type="Pfam" id="PF10469">
    <property type="entry name" value="AKAP7_NLS"/>
    <property type="match status" value="1"/>
</dbReference>
<comment type="caution">
    <text evidence="3">The sequence shown here is derived from an EMBL/GenBank/DDBJ whole genome shotgun (WGS) entry which is preliminary data.</text>
</comment>
<gene>
    <name evidence="3" type="ORF">P171DRAFT_483312</name>
</gene>
<evidence type="ECO:0000256" key="1">
    <source>
        <dbReference type="SAM" id="MobiDB-lite"/>
    </source>
</evidence>
<dbReference type="Proteomes" id="UP000799764">
    <property type="component" value="Unassembled WGS sequence"/>
</dbReference>
<dbReference type="OrthoDB" id="277832at2759"/>
<evidence type="ECO:0000259" key="2">
    <source>
        <dbReference type="Pfam" id="PF10469"/>
    </source>
</evidence>
<proteinExistence type="predicted"/>
<dbReference type="InterPro" id="IPR009210">
    <property type="entry name" value="ASCC1"/>
</dbReference>
<feature type="region of interest" description="Disordered" evidence="1">
    <location>
        <begin position="242"/>
        <end position="314"/>
    </location>
</feature>
<sequence length="376" mass="40920">MGKRSTNEYNDFLDGEKLRDNTEVRTSLQEAQPLVRNASPPSTRRHNKARGQKSKAGLKKPQLTHFLCIPLVNNHSRPQLETQLSKLKQELGDTGLLPVKAVRPPGTLHLTLGVMSLDDEQLDLATQYLAELDVQKILQNVTAQCMAEQAAASGTVSENLNAFAMPDWEALSIDVKGLVPMQAPHKTSILYAEPVDTSERLQPFGEKLRYEFTKAGFLIEDKRTLRLHATVINTIYAKSKGRGGKLQAKAKPPRESAAADGVDGVDGNEEHDDGASTAGSNIDSHDEVTTAPPDPSTIETKVPRLNGSTGHGPEARSWLRFDARGLIARYSDVVWASNISIDRVQICRMGAKKTLDAAGEVVAEAYEVVAEKIAGA</sequence>
<protein>
    <recommendedName>
        <fullName evidence="2">A-kinase anchor protein 7-like phosphoesterase domain-containing protein</fullName>
    </recommendedName>
</protein>
<evidence type="ECO:0000313" key="4">
    <source>
        <dbReference type="Proteomes" id="UP000799764"/>
    </source>
</evidence>
<feature type="compositionally biased region" description="Basic residues" evidence="1">
    <location>
        <begin position="43"/>
        <end position="58"/>
    </location>
</feature>
<dbReference type="AlphaFoldDB" id="A0A9P4PLF4"/>
<name>A0A9P4PLF4_9PLEO</name>
<dbReference type="EMBL" id="MU001497">
    <property type="protein sequence ID" value="KAF2447264.1"/>
    <property type="molecule type" value="Genomic_DNA"/>
</dbReference>
<accession>A0A9P4PLF4</accession>
<feature type="region of interest" description="Disordered" evidence="1">
    <location>
        <begin position="1"/>
        <end position="58"/>
    </location>
</feature>
<feature type="domain" description="A-kinase anchor protein 7-like phosphoesterase" evidence="2">
    <location>
        <begin position="64"/>
        <end position="245"/>
    </location>
</feature>
<dbReference type="GO" id="GO:0006307">
    <property type="term" value="P:DNA alkylation repair"/>
    <property type="evidence" value="ECO:0007669"/>
    <property type="project" value="InterPro"/>
</dbReference>
<dbReference type="GO" id="GO:0006355">
    <property type="term" value="P:regulation of DNA-templated transcription"/>
    <property type="evidence" value="ECO:0007669"/>
    <property type="project" value="TreeGrafter"/>
</dbReference>
<evidence type="ECO:0000313" key="3">
    <source>
        <dbReference type="EMBL" id="KAF2447264.1"/>
    </source>
</evidence>
<dbReference type="GO" id="GO:0005634">
    <property type="term" value="C:nucleus"/>
    <property type="evidence" value="ECO:0007669"/>
    <property type="project" value="TreeGrafter"/>
</dbReference>
<dbReference type="PANTHER" id="PTHR13360">
    <property type="entry name" value="ACTIVATING SIGNAL COINTEGRATOR 1 COMPLEX SUBUNIT 1"/>
    <property type="match status" value="1"/>
</dbReference>
<dbReference type="PANTHER" id="PTHR13360:SF1">
    <property type="entry name" value="ACTIVATING SIGNAL COINTEGRATOR 1 COMPLEX SUBUNIT 1"/>
    <property type="match status" value="1"/>
</dbReference>
<feature type="compositionally biased region" description="Basic and acidic residues" evidence="1">
    <location>
        <begin position="14"/>
        <end position="23"/>
    </location>
</feature>